<dbReference type="AlphaFoldDB" id="A0A6J0BCV5"/>
<dbReference type="GO" id="GO:0010468">
    <property type="term" value="P:regulation of gene expression"/>
    <property type="evidence" value="ECO:0007669"/>
    <property type="project" value="UniProtKB-ARBA"/>
</dbReference>
<dbReference type="SUPFAM" id="SSF63748">
    <property type="entry name" value="Tudor/PWWP/MBT"/>
    <property type="match status" value="1"/>
</dbReference>
<sequence length="554" mass="62185">MSSASLRVQLVKWTVPAFALILGLLWYKRRRADRADPGGDRVLKAGSGSSKTPDHNLNDSGYQFEESFTSRGSTGVGSKPEVVAACSPRRVSESLAIPQRKSAATPRTSAASSGPDAWYKDVEMTIDVDQFYPRGSEPLSVRESLPRHLQQQQQLQEQEEKLAYTAIKPKRSKSPYETAKKTVRNQLSKMLDRSEETEVKTENVIDEIKMQEKAASERDSANHSPVSGVLDGSVSDEARSEGSSDSGKGGSINGNSPAVYEFVLPQSLIGRLIGRHGVFLQSIKAKAQVNMLIKRHPETNKCKVCAIEGSQKGIRTALDMIRQKFPENKYPSVTLEQVSFLKKSEEMQWVPEVMQLKLVEGLNNDVTVIRVVEPNHLFLHQPTHPSYPSLRILDQNMTQLYNTVADAPPVPDQLDKGMIFVGKWCNKWVRVYIHKPDPDGEKNVVRLIDHGGFWVLKNSEMRKIRYDYLTLPFQAIEVYLANIQPKNGTWVPEAYDLVQQITQGVVVQAQIQSYVDRDTHINLYLNIQKHGVISLADELVARGYADRVQLEEAY</sequence>
<dbReference type="SUPFAM" id="SSF54791">
    <property type="entry name" value="Eukaryotic type KH-domain (KH-domain type I)"/>
    <property type="match status" value="1"/>
</dbReference>
<keyword evidence="1" id="KW-0694">RNA-binding</keyword>
<dbReference type="Pfam" id="PF00567">
    <property type="entry name" value="TUDOR"/>
    <property type="match status" value="1"/>
</dbReference>
<dbReference type="InterPro" id="IPR004088">
    <property type="entry name" value="KH_dom_type_1"/>
</dbReference>
<dbReference type="KEGG" id="nlo:107218693"/>
<feature type="compositionally biased region" description="Basic and acidic residues" evidence="2">
    <location>
        <begin position="34"/>
        <end position="43"/>
    </location>
</feature>
<dbReference type="InterPro" id="IPR036612">
    <property type="entry name" value="KH_dom_type_1_sf"/>
</dbReference>
<feature type="compositionally biased region" description="Basic and acidic residues" evidence="2">
    <location>
        <begin position="212"/>
        <end position="221"/>
    </location>
</feature>
<evidence type="ECO:0000313" key="4">
    <source>
        <dbReference type="Proteomes" id="UP000829291"/>
    </source>
</evidence>
<dbReference type="GO" id="GO:0003723">
    <property type="term" value="F:RNA binding"/>
    <property type="evidence" value="ECO:0007669"/>
    <property type="project" value="UniProtKB-UniRule"/>
</dbReference>
<keyword evidence="4" id="KW-1185">Reference proteome</keyword>
<evidence type="ECO:0000313" key="5">
    <source>
        <dbReference type="RefSeq" id="XP_015512141.2"/>
    </source>
</evidence>
<accession>A0A6J0BCV5</accession>
<dbReference type="InterPro" id="IPR050621">
    <property type="entry name" value="Tudor_domain_containing"/>
</dbReference>
<evidence type="ECO:0000256" key="2">
    <source>
        <dbReference type="SAM" id="MobiDB-lite"/>
    </source>
</evidence>
<dbReference type="InterPro" id="IPR035437">
    <property type="entry name" value="SNase_OB-fold_sf"/>
</dbReference>
<feature type="domain" description="K Homology" evidence="3">
    <location>
        <begin position="256"/>
        <end position="326"/>
    </location>
</feature>
<dbReference type="GeneID" id="107218693"/>
<dbReference type="RefSeq" id="XP_015512141.2">
    <property type="nucleotide sequence ID" value="XM_015656655.2"/>
</dbReference>
<dbReference type="Pfam" id="PF00013">
    <property type="entry name" value="KH_1"/>
    <property type="match status" value="1"/>
</dbReference>
<proteinExistence type="predicted"/>
<dbReference type="PANTHER" id="PTHR22948">
    <property type="entry name" value="TUDOR DOMAIN CONTAINING PROTEIN"/>
    <property type="match status" value="1"/>
</dbReference>
<dbReference type="SMART" id="SM00322">
    <property type="entry name" value="KH"/>
    <property type="match status" value="1"/>
</dbReference>
<evidence type="ECO:0000256" key="1">
    <source>
        <dbReference type="PROSITE-ProRule" id="PRU00117"/>
    </source>
</evidence>
<dbReference type="GO" id="GO:0005739">
    <property type="term" value="C:mitochondrion"/>
    <property type="evidence" value="ECO:0007669"/>
    <property type="project" value="UniProtKB-ARBA"/>
</dbReference>
<dbReference type="InterPro" id="IPR047368">
    <property type="entry name" value="KH-I_AKAP1"/>
</dbReference>
<dbReference type="PANTHER" id="PTHR22948:SF65">
    <property type="entry name" value="A-KINASE ANCHORING PROTEIN 1"/>
    <property type="match status" value="1"/>
</dbReference>
<protein>
    <submittedName>
        <fullName evidence="5 6">KH domain-containing protein akap-1</fullName>
    </submittedName>
</protein>
<dbReference type="Gene3D" id="3.30.1370.10">
    <property type="entry name" value="K Homology domain, type 1"/>
    <property type="match status" value="1"/>
</dbReference>
<dbReference type="CDD" id="cd22395">
    <property type="entry name" value="KH-I_AKAP1"/>
    <property type="match status" value="1"/>
</dbReference>
<dbReference type="OrthoDB" id="10069557at2759"/>
<evidence type="ECO:0000313" key="6">
    <source>
        <dbReference type="RefSeq" id="XP_015512142.2"/>
    </source>
</evidence>
<organism evidence="4 5">
    <name type="scientific">Neodiprion lecontei</name>
    <name type="common">Redheaded pine sawfly</name>
    <dbReference type="NCBI Taxonomy" id="441921"/>
    <lineage>
        <taxon>Eukaryota</taxon>
        <taxon>Metazoa</taxon>
        <taxon>Ecdysozoa</taxon>
        <taxon>Arthropoda</taxon>
        <taxon>Hexapoda</taxon>
        <taxon>Insecta</taxon>
        <taxon>Pterygota</taxon>
        <taxon>Neoptera</taxon>
        <taxon>Endopterygota</taxon>
        <taxon>Hymenoptera</taxon>
        <taxon>Tenthredinoidea</taxon>
        <taxon>Diprionidae</taxon>
        <taxon>Diprioninae</taxon>
        <taxon>Neodiprion</taxon>
    </lineage>
</organism>
<dbReference type="Gene3D" id="2.30.30.140">
    <property type="match status" value="1"/>
</dbReference>
<feature type="region of interest" description="Disordered" evidence="2">
    <location>
        <begin position="212"/>
        <end position="252"/>
    </location>
</feature>
<dbReference type="InterPro" id="IPR004087">
    <property type="entry name" value="KH_dom"/>
</dbReference>
<dbReference type="RefSeq" id="XP_015512142.2">
    <property type="nucleotide sequence ID" value="XM_015656656.2"/>
</dbReference>
<feature type="compositionally biased region" description="Low complexity" evidence="2">
    <location>
        <begin position="102"/>
        <end position="113"/>
    </location>
</feature>
<dbReference type="Proteomes" id="UP000829291">
    <property type="component" value="Chromosome 4"/>
</dbReference>
<dbReference type="Gene3D" id="2.40.50.90">
    <property type="match status" value="1"/>
</dbReference>
<name>A0A6J0BCV5_NEOLC</name>
<dbReference type="InterPro" id="IPR002999">
    <property type="entry name" value="Tudor"/>
</dbReference>
<feature type="region of interest" description="Disordered" evidence="2">
    <location>
        <begin position="94"/>
        <end position="115"/>
    </location>
</feature>
<evidence type="ECO:0000259" key="3">
    <source>
        <dbReference type="SMART" id="SM00322"/>
    </source>
</evidence>
<reference evidence="5 6" key="1">
    <citation type="submission" date="2025-05" db="UniProtKB">
        <authorList>
            <consortium name="RefSeq"/>
        </authorList>
    </citation>
    <scope>IDENTIFICATION</scope>
    <source>
        <tissue evidence="5 6">Thorax and Abdomen</tissue>
    </source>
</reference>
<gene>
    <name evidence="5 6" type="primary">LOC107218693</name>
</gene>
<dbReference type="PROSITE" id="PS50084">
    <property type="entry name" value="KH_TYPE_1"/>
    <property type="match status" value="1"/>
</dbReference>
<feature type="region of interest" description="Disordered" evidence="2">
    <location>
        <begin position="34"/>
        <end position="58"/>
    </location>
</feature>